<comment type="caution">
    <text evidence="2">The sequence shown here is derived from an EMBL/GenBank/DDBJ whole genome shotgun (WGS) entry which is preliminary data.</text>
</comment>
<dbReference type="Gene3D" id="1.20.1270.180">
    <property type="match status" value="1"/>
</dbReference>
<dbReference type="EMBL" id="QPJK01000001">
    <property type="protein sequence ID" value="RCW75738.1"/>
    <property type="molecule type" value="Genomic_DNA"/>
</dbReference>
<dbReference type="RefSeq" id="WP_114465315.1">
    <property type="nucleotide sequence ID" value="NZ_QPJK01000001.1"/>
</dbReference>
<keyword evidence="3" id="KW-1185">Reference proteome</keyword>
<evidence type="ECO:0000259" key="1">
    <source>
        <dbReference type="Pfam" id="PF07007"/>
    </source>
</evidence>
<evidence type="ECO:0000313" key="2">
    <source>
        <dbReference type="EMBL" id="RCW75738.1"/>
    </source>
</evidence>
<gene>
    <name evidence="2" type="ORF">DES41_101333</name>
</gene>
<dbReference type="AlphaFoldDB" id="A0A368Y8J2"/>
<proteinExistence type="predicted"/>
<name>A0A368Y8J2_9BURK</name>
<dbReference type="InterPro" id="IPR009739">
    <property type="entry name" value="LprI-like_N"/>
</dbReference>
<feature type="domain" description="Lysozyme inhibitor LprI-like N-terminal" evidence="1">
    <location>
        <begin position="68"/>
        <end position="159"/>
    </location>
</feature>
<dbReference type="OrthoDB" id="7340239at2"/>
<reference evidence="2 3" key="1">
    <citation type="submission" date="2018-07" db="EMBL/GenBank/DDBJ databases">
        <title>Genomic Encyclopedia of Type Strains, Phase IV (KMG-IV): sequencing the most valuable type-strain genomes for metagenomic binning, comparative biology and taxonomic classification.</title>
        <authorList>
            <person name="Goeker M."/>
        </authorList>
    </citation>
    <scope>NUCLEOTIDE SEQUENCE [LARGE SCALE GENOMIC DNA]</scope>
    <source>
        <strain evidence="2 3">DSM 21634</strain>
    </source>
</reference>
<organism evidence="2 3">
    <name type="scientific">Pseudorhodoferax soli</name>
    <dbReference type="NCBI Taxonomy" id="545864"/>
    <lineage>
        <taxon>Bacteria</taxon>
        <taxon>Pseudomonadati</taxon>
        <taxon>Pseudomonadota</taxon>
        <taxon>Betaproteobacteria</taxon>
        <taxon>Burkholderiales</taxon>
        <taxon>Comamonadaceae</taxon>
    </lineage>
</organism>
<accession>A0A368Y8J2</accession>
<sequence>MHDGDARRGLPARHAGLWAITWTRRRALLAAALSCCTTTYAIDNPDAPDRNAAFLSRAQPYEERFSQASRSSEIADAAAAYATFLDAELNKAYQDLLAAVEDTGTRRALAQAQREWLKFRDAEFRFIGKNWTPQNFGSSSTLSRASYRHQIVKQRVSTLLAYLQNYPAATKAGR</sequence>
<dbReference type="Proteomes" id="UP000252884">
    <property type="component" value="Unassembled WGS sequence"/>
</dbReference>
<protein>
    <submittedName>
        <fullName evidence="2">Uncharacterized protein DUF1311</fullName>
    </submittedName>
</protein>
<evidence type="ECO:0000313" key="3">
    <source>
        <dbReference type="Proteomes" id="UP000252884"/>
    </source>
</evidence>
<dbReference type="Pfam" id="PF07007">
    <property type="entry name" value="LprI"/>
    <property type="match status" value="1"/>
</dbReference>